<evidence type="ECO:0000313" key="2">
    <source>
        <dbReference type="Proteomes" id="UP000632766"/>
    </source>
</evidence>
<evidence type="ECO:0000313" key="1">
    <source>
        <dbReference type="EMBL" id="MBH8564552.1"/>
    </source>
</evidence>
<reference evidence="1 2" key="1">
    <citation type="journal article" date="2021" name="Int. J. Syst. Evol. Microbiol.">
        <title>Amazonocrinis nigriterrae gen. nov., sp. nov., Atlanticothrix silvestris gen. nov., sp. nov. and Dendronalium phyllosphericum gen. nov., sp. nov., nostocacean cyanobacteria from Brazilian environments.</title>
        <authorList>
            <person name="Alvarenga D.O."/>
            <person name="Andreote A.P.D."/>
            <person name="Branco L.H.Z."/>
            <person name="Delbaje E."/>
            <person name="Cruz R.B."/>
            <person name="Varani A.M."/>
            <person name="Fiore M.F."/>
        </authorList>
    </citation>
    <scope>NUCLEOTIDE SEQUENCE [LARGE SCALE GENOMIC DNA]</scope>
    <source>
        <strain evidence="1 2">CENA67</strain>
    </source>
</reference>
<comment type="caution">
    <text evidence="1">The sequence shown here is derived from an EMBL/GenBank/DDBJ whole genome shotgun (WGS) entry which is preliminary data.</text>
</comment>
<protein>
    <submittedName>
        <fullName evidence="1">Uncharacterized protein</fullName>
    </submittedName>
</protein>
<dbReference type="AlphaFoldDB" id="A0A8J7HRU0"/>
<keyword evidence="2" id="KW-1185">Reference proteome</keyword>
<sequence>MEIKLHAAEAFIQHVDEFIDKRLVDDTKSCAVEASIPVAEAKAFT</sequence>
<dbReference type="RefSeq" id="WP_198126385.1">
    <property type="nucleotide sequence ID" value="NZ_JAECZC010000046.1"/>
</dbReference>
<name>A0A8J7HRU0_9NOST</name>
<organism evidence="1 2">
    <name type="scientific">Amazonocrinis nigriterrae CENA67</name>
    <dbReference type="NCBI Taxonomy" id="2794033"/>
    <lineage>
        <taxon>Bacteria</taxon>
        <taxon>Bacillati</taxon>
        <taxon>Cyanobacteriota</taxon>
        <taxon>Cyanophyceae</taxon>
        <taxon>Nostocales</taxon>
        <taxon>Nostocaceae</taxon>
        <taxon>Amazonocrinis</taxon>
        <taxon>Amazonocrinis nigriterrae</taxon>
    </lineage>
</organism>
<gene>
    <name evidence="1" type="ORF">I8748_20590</name>
</gene>
<accession>A0A8J7HRU0</accession>
<dbReference type="Proteomes" id="UP000632766">
    <property type="component" value="Unassembled WGS sequence"/>
</dbReference>
<proteinExistence type="predicted"/>
<dbReference type="EMBL" id="JAECZC010000046">
    <property type="protein sequence ID" value="MBH8564552.1"/>
    <property type="molecule type" value="Genomic_DNA"/>
</dbReference>